<name>A0A512E429_9PROT</name>
<evidence type="ECO:0000313" key="1">
    <source>
        <dbReference type="EMBL" id="GEO43449.1"/>
    </source>
</evidence>
<dbReference type="RefSeq" id="WP_157599389.1">
    <property type="nucleotide sequence ID" value="NZ_BJYZ01000086.1"/>
</dbReference>
<gene>
    <name evidence="1" type="ORF">SAE02_75970</name>
</gene>
<dbReference type="Proteomes" id="UP000321523">
    <property type="component" value="Unassembled WGS sequence"/>
</dbReference>
<proteinExistence type="predicted"/>
<reference evidence="1 2" key="1">
    <citation type="submission" date="2019-07" db="EMBL/GenBank/DDBJ databases">
        <title>Whole genome shotgun sequence of Skermanella aerolata NBRC 106429.</title>
        <authorList>
            <person name="Hosoyama A."/>
            <person name="Uohara A."/>
            <person name="Ohji S."/>
            <person name="Ichikawa N."/>
        </authorList>
    </citation>
    <scope>NUCLEOTIDE SEQUENCE [LARGE SCALE GENOMIC DNA]</scope>
    <source>
        <strain evidence="1 2">NBRC 106429</strain>
    </source>
</reference>
<protein>
    <submittedName>
        <fullName evidence="1">Uncharacterized protein</fullName>
    </submittedName>
</protein>
<comment type="caution">
    <text evidence="1">The sequence shown here is derived from an EMBL/GenBank/DDBJ whole genome shotgun (WGS) entry which is preliminary data.</text>
</comment>
<evidence type="ECO:0000313" key="2">
    <source>
        <dbReference type="Proteomes" id="UP000321523"/>
    </source>
</evidence>
<keyword evidence="2" id="KW-1185">Reference proteome</keyword>
<sequence>MPILEAAMWTPEDRALVGNYGSGQALSDDQYRLIEPFIPRLVRAMASPVQRL</sequence>
<dbReference type="AlphaFoldDB" id="A0A512E429"/>
<accession>A0A512E429</accession>
<dbReference type="EMBL" id="BJYZ01000086">
    <property type="protein sequence ID" value="GEO43449.1"/>
    <property type="molecule type" value="Genomic_DNA"/>
</dbReference>
<organism evidence="1 2">
    <name type="scientific">Skermanella aerolata</name>
    <dbReference type="NCBI Taxonomy" id="393310"/>
    <lineage>
        <taxon>Bacteria</taxon>
        <taxon>Pseudomonadati</taxon>
        <taxon>Pseudomonadota</taxon>
        <taxon>Alphaproteobacteria</taxon>
        <taxon>Rhodospirillales</taxon>
        <taxon>Azospirillaceae</taxon>
        <taxon>Skermanella</taxon>
    </lineage>
</organism>